<evidence type="ECO:0000313" key="1">
    <source>
        <dbReference type="EMBL" id="CAG8467526.1"/>
    </source>
</evidence>
<sequence length="101" mass="11562">MANEIGDSGISWRRDSCQLVTDYEMYPDSDGLKCYVVVTTVEAIAIYSSLFSRVPSWEILIVNETHSLKAGETTQELEEEYQGFTSVDQLPALHKLFKRYF</sequence>
<name>A0A9N8W078_9GLOM</name>
<keyword evidence="2" id="KW-1185">Reference proteome</keyword>
<dbReference type="AlphaFoldDB" id="A0A9N8W078"/>
<dbReference type="EMBL" id="CAJVPK010000177">
    <property type="protein sequence ID" value="CAG8467526.1"/>
    <property type="molecule type" value="Genomic_DNA"/>
</dbReference>
<dbReference type="Gene3D" id="3.40.50.10810">
    <property type="entry name" value="Tandem AAA-ATPase domain"/>
    <property type="match status" value="1"/>
</dbReference>
<accession>A0A9N8W078</accession>
<proteinExistence type="predicted"/>
<dbReference type="Proteomes" id="UP000789706">
    <property type="component" value="Unassembled WGS sequence"/>
</dbReference>
<comment type="caution">
    <text evidence="1">The sequence shown here is derived from an EMBL/GenBank/DDBJ whole genome shotgun (WGS) entry which is preliminary data.</text>
</comment>
<evidence type="ECO:0000313" key="2">
    <source>
        <dbReference type="Proteomes" id="UP000789706"/>
    </source>
</evidence>
<dbReference type="OrthoDB" id="5857104at2759"/>
<reference evidence="1" key="1">
    <citation type="submission" date="2021-06" db="EMBL/GenBank/DDBJ databases">
        <authorList>
            <person name="Kallberg Y."/>
            <person name="Tangrot J."/>
            <person name="Rosling A."/>
        </authorList>
    </citation>
    <scope>NUCLEOTIDE SEQUENCE</scope>
    <source>
        <strain evidence="1">AZ414A</strain>
    </source>
</reference>
<organism evidence="1 2">
    <name type="scientific">Diversispora eburnea</name>
    <dbReference type="NCBI Taxonomy" id="1213867"/>
    <lineage>
        <taxon>Eukaryota</taxon>
        <taxon>Fungi</taxon>
        <taxon>Fungi incertae sedis</taxon>
        <taxon>Mucoromycota</taxon>
        <taxon>Glomeromycotina</taxon>
        <taxon>Glomeromycetes</taxon>
        <taxon>Diversisporales</taxon>
        <taxon>Diversisporaceae</taxon>
        <taxon>Diversispora</taxon>
    </lineage>
</organism>
<dbReference type="InterPro" id="IPR038718">
    <property type="entry name" value="SNF2-like_sf"/>
</dbReference>
<gene>
    <name evidence="1" type="ORF">DEBURN_LOCUS2992</name>
</gene>
<protein>
    <submittedName>
        <fullName evidence="1">2435_t:CDS:1</fullName>
    </submittedName>
</protein>